<dbReference type="InterPro" id="IPR036188">
    <property type="entry name" value="FAD/NAD-bd_sf"/>
</dbReference>
<feature type="active site" description="Proton acceptor" evidence="7">
    <location>
        <position position="597"/>
    </location>
</feature>
<feature type="domain" description="Glucose-methanol-choline oxidoreductase N-terminal" evidence="12">
    <location>
        <begin position="317"/>
        <end position="331"/>
    </location>
</feature>
<evidence type="ECO:0000259" key="11">
    <source>
        <dbReference type="PROSITE" id="PS00623"/>
    </source>
</evidence>
<accession>A0A0F7ST12</accession>
<evidence type="ECO:0000256" key="5">
    <source>
        <dbReference type="ARBA" id="ARBA00022827"/>
    </source>
</evidence>
<evidence type="ECO:0000256" key="9">
    <source>
        <dbReference type="SAM" id="MobiDB-lite"/>
    </source>
</evidence>
<evidence type="ECO:0000256" key="7">
    <source>
        <dbReference type="PIRSR" id="PIRSR000137-1"/>
    </source>
</evidence>
<dbReference type="InterPro" id="IPR000172">
    <property type="entry name" value="GMC_OxRdtase_N"/>
</dbReference>
<comment type="cofactor">
    <cofactor evidence="1">
        <name>FAD</name>
        <dbReference type="ChEBI" id="CHEBI:57692"/>
    </cofactor>
</comment>
<dbReference type="Gene3D" id="3.50.50.60">
    <property type="entry name" value="FAD/NAD(P)-binding domain"/>
    <property type="match status" value="1"/>
</dbReference>
<dbReference type="AlphaFoldDB" id="A0A0F7ST12"/>
<dbReference type="InterPro" id="IPR027424">
    <property type="entry name" value="Glucose_Oxidase_domain_2"/>
</dbReference>
<feature type="active site" description="Proton donor" evidence="7">
    <location>
        <position position="554"/>
    </location>
</feature>
<keyword evidence="4 10" id="KW-0732">Signal</keyword>
<evidence type="ECO:0000256" key="3">
    <source>
        <dbReference type="ARBA" id="ARBA00022630"/>
    </source>
</evidence>
<dbReference type="PANTHER" id="PTHR11552:SF201">
    <property type="entry name" value="GLUCOSE-METHANOL-CHOLINE OXIDOREDUCTASE N-TERMINAL DOMAIN-CONTAINING PROTEIN"/>
    <property type="match status" value="1"/>
</dbReference>
<dbReference type="Pfam" id="PF05199">
    <property type="entry name" value="GMC_oxred_C"/>
    <property type="match status" value="1"/>
</dbReference>
<feature type="signal peptide" evidence="10">
    <location>
        <begin position="1"/>
        <end position="23"/>
    </location>
</feature>
<dbReference type="PROSITE" id="PS00624">
    <property type="entry name" value="GMC_OXRED_2"/>
    <property type="match status" value="1"/>
</dbReference>
<dbReference type="PIRSF" id="PIRSF000137">
    <property type="entry name" value="Alcohol_oxidase"/>
    <property type="match status" value="1"/>
</dbReference>
<sequence length="617" mass="65674">MLRSVYILPLAFLIANFSVISQAAPLVSRQINALSRDPSVADQKEFDYIVIGGGLAGLTVANRLSEDANVTVLVIEAGRDDRTDGRVYNIANYGQFYGTDLDWSWKTTAGKAIGGGKTLGGSSSINGAHYTRGEKAQYDTWGSLIPNSTWNWDTAFKYMKKAERIYPPNDDQRAAGANYNPEYHGTSGPLEVTFPQYMYKGPGQPNFNKTISESFGVPYSPDLNGGSAAVVSFTLTTLNPDSNYERSSSASAYFSPIEHVRDNIVVLIEHQAVNIELSSEGSDTVKATGVNFKSTTGGTSSDNYLALAKREVIVASGAIQSPALLQYSGIGPASVLESAGVTVQVDLPGVGKNLNEQTSTVLGYTPDDGVEFDGSGPSDNIAFPSFKALFPNDSDSVASDLQGKISQYAADALNAGAIVSQSAGETLFDAQRKLIVEGGAGLAELFFDSGFPNGGFGLDTWGLLPFSRGTVEITSNDSFTPPKVDARYFAVDFDKTVQIAAMRLGRQVFQTSPLSQYVSGENSPGLDTVPDNSEHGSSDDWSKWIDDSFGSVSHPIATCAMMTRELGGVVDDSLLVYGTSNIRVVDASVIPLQLSAHLSASVYGVAEYAADQIKASQ</sequence>
<dbReference type="Gene3D" id="4.10.450.10">
    <property type="entry name" value="Glucose Oxidase, domain 2"/>
    <property type="match status" value="1"/>
</dbReference>
<dbReference type="SUPFAM" id="SSF54373">
    <property type="entry name" value="FAD-linked reductases, C-terminal domain"/>
    <property type="match status" value="1"/>
</dbReference>
<proteinExistence type="inferred from homology"/>
<dbReference type="Gene3D" id="3.30.560.10">
    <property type="entry name" value="Glucose Oxidase, domain 3"/>
    <property type="match status" value="1"/>
</dbReference>
<dbReference type="SUPFAM" id="SSF51905">
    <property type="entry name" value="FAD/NAD(P)-binding domain"/>
    <property type="match status" value="1"/>
</dbReference>
<keyword evidence="3 8" id="KW-0285">Flavoprotein</keyword>
<evidence type="ECO:0000256" key="1">
    <source>
        <dbReference type="ARBA" id="ARBA00001974"/>
    </source>
</evidence>
<dbReference type="InterPro" id="IPR012132">
    <property type="entry name" value="GMC_OxRdtase"/>
</dbReference>
<dbReference type="InterPro" id="IPR007867">
    <property type="entry name" value="GMC_OxRtase_C"/>
</dbReference>
<evidence type="ECO:0000313" key="13">
    <source>
        <dbReference type="EMBL" id="CED83784.1"/>
    </source>
</evidence>
<organism evidence="13">
    <name type="scientific">Phaffia rhodozyma</name>
    <name type="common">Yeast</name>
    <name type="synonym">Xanthophyllomyces dendrorhous</name>
    <dbReference type="NCBI Taxonomy" id="264483"/>
    <lineage>
        <taxon>Eukaryota</taxon>
        <taxon>Fungi</taxon>
        <taxon>Dikarya</taxon>
        <taxon>Basidiomycota</taxon>
        <taxon>Agaricomycotina</taxon>
        <taxon>Tremellomycetes</taxon>
        <taxon>Cystofilobasidiales</taxon>
        <taxon>Mrakiaceae</taxon>
        <taxon>Phaffia</taxon>
    </lineage>
</organism>
<dbReference type="GO" id="GO:0016614">
    <property type="term" value="F:oxidoreductase activity, acting on CH-OH group of donors"/>
    <property type="evidence" value="ECO:0007669"/>
    <property type="project" value="InterPro"/>
</dbReference>
<name>A0A0F7ST12_PHARH</name>
<feature type="region of interest" description="Disordered" evidence="9">
    <location>
        <begin position="520"/>
        <end position="540"/>
    </location>
</feature>
<dbReference type="EMBL" id="LN483157">
    <property type="protein sequence ID" value="CED83784.1"/>
    <property type="molecule type" value="Genomic_DNA"/>
</dbReference>
<feature type="chain" id="PRO_5002522206" evidence="10">
    <location>
        <begin position="24"/>
        <end position="617"/>
    </location>
</feature>
<feature type="domain" description="Glucose-methanol-choline oxidoreductase N-terminal" evidence="11">
    <location>
        <begin position="116"/>
        <end position="139"/>
    </location>
</feature>
<evidence type="ECO:0000256" key="10">
    <source>
        <dbReference type="SAM" id="SignalP"/>
    </source>
</evidence>
<protein>
    <submittedName>
        <fullName evidence="13">Glucose oxidase</fullName>
    </submittedName>
</protein>
<keyword evidence="6" id="KW-0560">Oxidoreductase</keyword>
<evidence type="ECO:0000256" key="2">
    <source>
        <dbReference type="ARBA" id="ARBA00010790"/>
    </source>
</evidence>
<evidence type="ECO:0000259" key="12">
    <source>
        <dbReference type="PROSITE" id="PS00624"/>
    </source>
</evidence>
<evidence type="ECO:0000256" key="8">
    <source>
        <dbReference type="RuleBase" id="RU003968"/>
    </source>
</evidence>
<evidence type="ECO:0000256" key="6">
    <source>
        <dbReference type="ARBA" id="ARBA00023002"/>
    </source>
</evidence>
<dbReference type="Pfam" id="PF00732">
    <property type="entry name" value="GMC_oxred_N"/>
    <property type="match status" value="1"/>
</dbReference>
<comment type="similarity">
    <text evidence="2 8">Belongs to the GMC oxidoreductase family.</text>
</comment>
<dbReference type="GO" id="GO:0050660">
    <property type="term" value="F:flavin adenine dinucleotide binding"/>
    <property type="evidence" value="ECO:0007669"/>
    <property type="project" value="InterPro"/>
</dbReference>
<reference evidence="13" key="1">
    <citation type="submission" date="2014-08" db="EMBL/GenBank/DDBJ databases">
        <authorList>
            <person name="Sharma Rahul"/>
            <person name="Thines Marco"/>
        </authorList>
    </citation>
    <scope>NUCLEOTIDE SEQUENCE</scope>
</reference>
<dbReference type="PANTHER" id="PTHR11552">
    <property type="entry name" value="GLUCOSE-METHANOL-CHOLINE GMC OXIDOREDUCTASE"/>
    <property type="match status" value="1"/>
</dbReference>
<dbReference type="PROSITE" id="PS00623">
    <property type="entry name" value="GMC_OXRED_1"/>
    <property type="match status" value="1"/>
</dbReference>
<evidence type="ECO:0000256" key="4">
    <source>
        <dbReference type="ARBA" id="ARBA00022729"/>
    </source>
</evidence>
<keyword evidence="5 8" id="KW-0274">FAD</keyword>